<keyword evidence="4" id="KW-0804">Transcription</keyword>
<evidence type="ECO:0000313" key="9">
    <source>
        <dbReference type="EMBL" id="KAF5947152.1"/>
    </source>
</evidence>
<dbReference type="InterPro" id="IPR033896">
    <property type="entry name" value="MEF2-like_N"/>
</dbReference>
<keyword evidence="3" id="KW-0238">DNA-binding</keyword>
<feature type="domain" description="K-box" evidence="8">
    <location>
        <begin position="90"/>
        <end position="180"/>
    </location>
</feature>
<feature type="domain" description="MADS-box" evidence="7">
    <location>
        <begin position="1"/>
        <end position="61"/>
    </location>
</feature>
<dbReference type="GO" id="GO:0045944">
    <property type="term" value="P:positive regulation of transcription by RNA polymerase II"/>
    <property type="evidence" value="ECO:0007669"/>
    <property type="project" value="InterPro"/>
</dbReference>
<organism evidence="9 10">
    <name type="scientific">Camellia sinensis</name>
    <name type="common">Tea plant</name>
    <name type="synonym">Thea sinensis</name>
    <dbReference type="NCBI Taxonomy" id="4442"/>
    <lineage>
        <taxon>Eukaryota</taxon>
        <taxon>Viridiplantae</taxon>
        <taxon>Streptophyta</taxon>
        <taxon>Embryophyta</taxon>
        <taxon>Tracheophyta</taxon>
        <taxon>Spermatophyta</taxon>
        <taxon>Magnoliopsida</taxon>
        <taxon>eudicotyledons</taxon>
        <taxon>Gunneridae</taxon>
        <taxon>Pentapetalae</taxon>
        <taxon>asterids</taxon>
        <taxon>Ericales</taxon>
        <taxon>Theaceae</taxon>
        <taxon>Camellia</taxon>
    </lineage>
</organism>
<keyword evidence="2" id="KW-0805">Transcription regulation</keyword>
<dbReference type="PROSITE" id="PS00350">
    <property type="entry name" value="MADS_BOX_1"/>
    <property type="match status" value="1"/>
</dbReference>
<accession>A0A7J7H2G8</accession>
<evidence type="ECO:0000259" key="8">
    <source>
        <dbReference type="PROSITE" id="PS51297"/>
    </source>
</evidence>
<gene>
    <name evidence="9" type="ORF">HYC85_017380</name>
</gene>
<evidence type="ECO:0000256" key="1">
    <source>
        <dbReference type="ARBA" id="ARBA00004123"/>
    </source>
</evidence>
<dbReference type="GO" id="GO:0000977">
    <property type="term" value="F:RNA polymerase II transcription regulatory region sequence-specific DNA binding"/>
    <property type="evidence" value="ECO:0007669"/>
    <property type="project" value="InterPro"/>
</dbReference>
<comment type="caution">
    <text evidence="9">The sequence shown here is derived from an EMBL/GenBank/DDBJ whole genome shotgun (WGS) entry which is preliminary data.</text>
</comment>
<dbReference type="AlphaFoldDB" id="A0A7J7H2G8"/>
<evidence type="ECO:0000256" key="6">
    <source>
        <dbReference type="SAM" id="Coils"/>
    </source>
</evidence>
<dbReference type="Pfam" id="PF00319">
    <property type="entry name" value="SRF-TF"/>
    <property type="match status" value="1"/>
</dbReference>
<comment type="subcellular location">
    <subcellularLocation>
        <location evidence="1">Nucleus</location>
    </subcellularLocation>
</comment>
<dbReference type="PROSITE" id="PS50066">
    <property type="entry name" value="MADS_BOX_2"/>
    <property type="match status" value="1"/>
</dbReference>
<dbReference type="InterPro" id="IPR036879">
    <property type="entry name" value="TF_MADSbox_sf"/>
</dbReference>
<protein>
    <submittedName>
        <fullName evidence="9">Uncharacterized protein</fullName>
    </submittedName>
</protein>
<proteinExistence type="predicted"/>
<dbReference type="GO" id="GO:0005634">
    <property type="term" value="C:nucleus"/>
    <property type="evidence" value="ECO:0007669"/>
    <property type="project" value="UniProtKB-SubCell"/>
</dbReference>
<name>A0A7J7H2G8_CAMSI</name>
<dbReference type="InterPro" id="IPR002100">
    <property type="entry name" value="TF_MADSbox"/>
</dbReference>
<keyword evidence="10" id="KW-1185">Reference proteome</keyword>
<dbReference type="PANTHER" id="PTHR48019">
    <property type="entry name" value="SERUM RESPONSE FACTOR HOMOLOG"/>
    <property type="match status" value="1"/>
</dbReference>
<dbReference type="InterPro" id="IPR050142">
    <property type="entry name" value="MADS-box/MEF2_TF"/>
</dbReference>
<keyword evidence="6" id="KW-0175">Coiled coil</keyword>
<evidence type="ECO:0000256" key="3">
    <source>
        <dbReference type="ARBA" id="ARBA00023125"/>
    </source>
</evidence>
<evidence type="ECO:0000256" key="2">
    <source>
        <dbReference type="ARBA" id="ARBA00023015"/>
    </source>
</evidence>
<dbReference type="PRINTS" id="PR00404">
    <property type="entry name" value="MADSDOMAIN"/>
</dbReference>
<evidence type="ECO:0000259" key="7">
    <source>
        <dbReference type="PROSITE" id="PS50066"/>
    </source>
</evidence>
<reference evidence="10" key="1">
    <citation type="journal article" date="2020" name="Nat. Commun.">
        <title>Genome assembly of wild tea tree DASZ reveals pedigree and selection history of tea varieties.</title>
        <authorList>
            <person name="Zhang W."/>
            <person name="Zhang Y."/>
            <person name="Qiu H."/>
            <person name="Guo Y."/>
            <person name="Wan H."/>
            <person name="Zhang X."/>
            <person name="Scossa F."/>
            <person name="Alseekh S."/>
            <person name="Zhang Q."/>
            <person name="Wang P."/>
            <person name="Xu L."/>
            <person name="Schmidt M.H."/>
            <person name="Jia X."/>
            <person name="Li D."/>
            <person name="Zhu A."/>
            <person name="Guo F."/>
            <person name="Chen W."/>
            <person name="Ni D."/>
            <person name="Usadel B."/>
            <person name="Fernie A.R."/>
            <person name="Wen W."/>
        </authorList>
    </citation>
    <scope>NUCLEOTIDE SEQUENCE [LARGE SCALE GENOMIC DNA]</scope>
    <source>
        <strain evidence="10">cv. G240</strain>
    </source>
</reference>
<dbReference type="SMART" id="SM00432">
    <property type="entry name" value="MADS"/>
    <property type="match status" value="1"/>
</dbReference>
<dbReference type="GO" id="GO:0003700">
    <property type="term" value="F:DNA-binding transcription factor activity"/>
    <property type="evidence" value="ECO:0007669"/>
    <property type="project" value="InterPro"/>
</dbReference>
<dbReference type="Pfam" id="PF01486">
    <property type="entry name" value="K-box"/>
    <property type="match status" value="1"/>
</dbReference>
<evidence type="ECO:0000256" key="4">
    <source>
        <dbReference type="ARBA" id="ARBA00023163"/>
    </source>
</evidence>
<dbReference type="CDD" id="cd00265">
    <property type="entry name" value="MADS_MEF2_like"/>
    <property type="match status" value="1"/>
</dbReference>
<dbReference type="Gene3D" id="3.40.1810.10">
    <property type="entry name" value="Transcription factor, MADS-box"/>
    <property type="match status" value="1"/>
</dbReference>
<dbReference type="Proteomes" id="UP000593564">
    <property type="component" value="Unassembled WGS sequence"/>
</dbReference>
<dbReference type="InterPro" id="IPR002487">
    <property type="entry name" value="TF_Kbox"/>
</dbReference>
<dbReference type="SUPFAM" id="SSF55455">
    <property type="entry name" value="SRF-like"/>
    <property type="match status" value="1"/>
</dbReference>
<evidence type="ECO:0000313" key="10">
    <source>
        <dbReference type="Proteomes" id="UP000593564"/>
    </source>
</evidence>
<reference evidence="9 10" key="2">
    <citation type="submission" date="2020-07" db="EMBL/GenBank/DDBJ databases">
        <title>Genome assembly of wild tea tree DASZ reveals pedigree and selection history of tea varieties.</title>
        <authorList>
            <person name="Zhang W."/>
        </authorList>
    </citation>
    <scope>NUCLEOTIDE SEQUENCE [LARGE SCALE GENOMIC DNA]</scope>
    <source>
        <strain evidence="10">cv. G240</strain>
        <tissue evidence="9">Leaf</tissue>
    </source>
</reference>
<dbReference type="GO" id="GO:0046983">
    <property type="term" value="F:protein dimerization activity"/>
    <property type="evidence" value="ECO:0007669"/>
    <property type="project" value="InterPro"/>
</dbReference>
<dbReference type="PROSITE" id="PS51297">
    <property type="entry name" value="K_BOX"/>
    <property type="match status" value="1"/>
</dbReference>
<dbReference type="EMBL" id="JACBKZ010000007">
    <property type="protein sequence ID" value="KAF5947152.1"/>
    <property type="molecule type" value="Genomic_DNA"/>
</dbReference>
<sequence length="251" mass="28506">MGRGKIEIKKIENVNSRQVTFSKRKAGLLKKAKELSILCDAEVGLIIFNNSGKLYEFASPRMEHILARYNNGLESSTLTNPSTEKAVSELEKQSPELDALRGEVEKLQKGYRRTMGKDLEGMSFKELQQLEHQLNEGILSVKDRKEQVLLEQLEKSKLQEQKVKLENETLREQIEELGRRSTTPTPTHEFHCLGRKRSVLSSNTVCDGYFDTERDSETSLRLGLSSEVFHKRKVCKIESVSNDDSGSQMAS</sequence>
<evidence type="ECO:0000256" key="5">
    <source>
        <dbReference type="ARBA" id="ARBA00023242"/>
    </source>
</evidence>
<keyword evidence="5" id="KW-0539">Nucleus</keyword>
<feature type="coiled-coil region" evidence="6">
    <location>
        <begin position="148"/>
        <end position="180"/>
    </location>
</feature>